<dbReference type="EMBL" id="LNPX01000004">
    <property type="protein sequence ID" value="OEK58890.1"/>
    <property type="molecule type" value="Genomic_DNA"/>
</dbReference>
<name>A0AAP7IFC0_9STAP</name>
<gene>
    <name evidence="1" type="ORF">ASS94_00785</name>
</gene>
<evidence type="ECO:0000313" key="2">
    <source>
        <dbReference type="Proteomes" id="UP000095464"/>
    </source>
</evidence>
<sequence length="71" mass="7981">MLFNKSGDPLLTISEAKKIIDKSGEEEKEGKFETIVEGHQYVVDNNIYPEVVSKDTGYYKASQLGIKNIDD</sequence>
<proteinExistence type="predicted"/>
<organism evidence="1 2">
    <name type="scientific">Staphylococcus equorum</name>
    <dbReference type="NCBI Taxonomy" id="246432"/>
    <lineage>
        <taxon>Bacteria</taxon>
        <taxon>Bacillati</taxon>
        <taxon>Bacillota</taxon>
        <taxon>Bacilli</taxon>
        <taxon>Bacillales</taxon>
        <taxon>Staphylococcaceae</taxon>
        <taxon>Staphylococcus</taxon>
    </lineage>
</organism>
<accession>A0AAP7IFC0</accession>
<dbReference type="AlphaFoldDB" id="A0AAP7IFC0"/>
<reference evidence="2" key="1">
    <citation type="submission" date="2015-11" db="EMBL/GenBank/DDBJ databases">
        <title>Genomic diversity of Staphylococcus saprophyticus strains from urinary tract infections, animal surfaces, and fermented foods.</title>
        <authorList>
            <person name="Wolfe B.E."/>
        </authorList>
    </citation>
    <scope>NUCLEOTIDE SEQUENCE [LARGE SCALE GENOMIC DNA]</scope>
    <source>
        <strain evidence="2">738_7</strain>
    </source>
</reference>
<dbReference type="Proteomes" id="UP000095464">
    <property type="component" value="Unassembled WGS sequence"/>
</dbReference>
<evidence type="ECO:0000313" key="1">
    <source>
        <dbReference type="EMBL" id="OEK58890.1"/>
    </source>
</evidence>
<comment type="caution">
    <text evidence="1">The sequence shown here is derived from an EMBL/GenBank/DDBJ whole genome shotgun (WGS) entry which is preliminary data.</text>
</comment>
<dbReference type="RefSeq" id="WP_069854290.1">
    <property type="nucleotide sequence ID" value="NZ_LNPX01000004.1"/>
</dbReference>
<protein>
    <submittedName>
        <fullName evidence="1">Uncharacterized protein</fullName>
    </submittedName>
</protein>